<feature type="compositionally biased region" description="Polar residues" evidence="16">
    <location>
        <begin position="873"/>
        <end position="899"/>
    </location>
</feature>
<proteinExistence type="predicted"/>
<dbReference type="CDD" id="cd00082">
    <property type="entry name" value="HisKA"/>
    <property type="match status" value="1"/>
</dbReference>
<dbReference type="GO" id="GO:0009927">
    <property type="term" value="F:histidine phosphotransfer kinase activity"/>
    <property type="evidence" value="ECO:0007669"/>
    <property type="project" value="TreeGrafter"/>
</dbReference>
<protein>
    <recommendedName>
        <fullName evidence="3">histidine kinase</fullName>
        <ecNumber evidence="3">2.7.13.3</ecNumber>
    </recommendedName>
</protein>
<evidence type="ECO:0000256" key="17">
    <source>
        <dbReference type="SAM" id="Phobius"/>
    </source>
</evidence>
<dbReference type="EMBL" id="CP042189">
    <property type="protein sequence ID" value="QDS71075.1"/>
    <property type="molecule type" value="Genomic_DNA"/>
</dbReference>
<evidence type="ECO:0000256" key="2">
    <source>
        <dbReference type="ARBA" id="ARBA00004370"/>
    </source>
</evidence>
<evidence type="ECO:0000256" key="16">
    <source>
        <dbReference type="SAM" id="MobiDB-lite"/>
    </source>
</evidence>
<feature type="domain" description="Response regulatory" evidence="19">
    <location>
        <begin position="970"/>
        <end position="1090"/>
    </location>
</feature>
<feature type="region of interest" description="Disordered" evidence="16">
    <location>
        <begin position="725"/>
        <end position="750"/>
    </location>
</feature>
<dbReference type="PRINTS" id="PR00344">
    <property type="entry name" value="BCTRLSENSOR"/>
</dbReference>
<keyword evidence="4 14" id="KW-0597">Phosphoprotein</keyword>
<evidence type="ECO:0000256" key="13">
    <source>
        <dbReference type="ARBA" id="ARBA00023180"/>
    </source>
</evidence>
<dbReference type="Proteomes" id="UP000316270">
    <property type="component" value="Chromosome 5"/>
</dbReference>
<evidence type="ECO:0000256" key="8">
    <source>
        <dbReference type="ARBA" id="ARBA00022777"/>
    </source>
</evidence>
<evidence type="ECO:0000256" key="12">
    <source>
        <dbReference type="ARBA" id="ARBA00023136"/>
    </source>
</evidence>
<dbReference type="SMART" id="SM00387">
    <property type="entry name" value="HATPase_c"/>
    <property type="match status" value="1"/>
</dbReference>
<keyword evidence="11" id="KW-0902">Two-component regulatory system</keyword>
<keyword evidence="8" id="KW-0418">Kinase</keyword>
<dbReference type="SUPFAM" id="SSF52172">
    <property type="entry name" value="CheY-like"/>
    <property type="match status" value="1"/>
</dbReference>
<dbReference type="PROSITE" id="PS50110">
    <property type="entry name" value="RESPONSE_REGULATORY"/>
    <property type="match status" value="1"/>
</dbReference>
<dbReference type="InterPro" id="IPR001789">
    <property type="entry name" value="Sig_transdc_resp-reg_receiver"/>
</dbReference>
<dbReference type="InterPro" id="IPR036097">
    <property type="entry name" value="HisK_dim/P_sf"/>
</dbReference>
<dbReference type="GO" id="GO:0005886">
    <property type="term" value="C:plasma membrane"/>
    <property type="evidence" value="ECO:0007669"/>
    <property type="project" value="TreeGrafter"/>
</dbReference>
<evidence type="ECO:0000256" key="10">
    <source>
        <dbReference type="ARBA" id="ARBA00022989"/>
    </source>
</evidence>
<dbReference type="SMART" id="SM00448">
    <property type="entry name" value="REC"/>
    <property type="match status" value="1"/>
</dbReference>
<evidence type="ECO:0000259" key="19">
    <source>
        <dbReference type="PROSITE" id="PS50110"/>
    </source>
</evidence>
<keyword evidence="13" id="KW-0325">Glycoprotein</keyword>
<dbReference type="PROSITE" id="PS50109">
    <property type="entry name" value="HIS_KIN"/>
    <property type="match status" value="1"/>
</dbReference>
<evidence type="ECO:0000256" key="11">
    <source>
        <dbReference type="ARBA" id="ARBA00023012"/>
    </source>
</evidence>
<dbReference type="OrthoDB" id="60033at2759"/>
<evidence type="ECO:0000256" key="6">
    <source>
        <dbReference type="ARBA" id="ARBA00022692"/>
    </source>
</evidence>
<keyword evidence="10 17" id="KW-1133">Transmembrane helix</keyword>
<dbReference type="GO" id="GO:0005524">
    <property type="term" value="F:ATP binding"/>
    <property type="evidence" value="ECO:0007669"/>
    <property type="project" value="UniProtKB-KW"/>
</dbReference>
<keyword evidence="6 17" id="KW-0812">Transmembrane</keyword>
<feature type="transmembrane region" description="Helical" evidence="17">
    <location>
        <begin position="52"/>
        <end position="75"/>
    </location>
</feature>
<dbReference type="SMART" id="SM00388">
    <property type="entry name" value="HisKA"/>
    <property type="match status" value="1"/>
</dbReference>
<evidence type="ECO:0000256" key="14">
    <source>
        <dbReference type="PROSITE-ProRule" id="PRU00169"/>
    </source>
</evidence>
<dbReference type="InterPro" id="IPR005467">
    <property type="entry name" value="His_kinase_dom"/>
</dbReference>
<feature type="transmembrane region" description="Helical" evidence="17">
    <location>
        <begin position="384"/>
        <end position="406"/>
    </location>
</feature>
<dbReference type="Gene3D" id="1.10.287.130">
    <property type="match status" value="1"/>
</dbReference>
<dbReference type="PANTHER" id="PTHR43047">
    <property type="entry name" value="TWO-COMPONENT HISTIDINE PROTEIN KINASE"/>
    <property type="match status" value="1"/>
</dbReference>
<comment type="catalytic activity">
    <reaction evidence="1">
        <text>ATP + protein L-histidine = ADP + protein N-phospho-L-histidine.</text>
        <dbReference type="EC" id="2.7.13.3"/>
    </reaction>
</comment>
<feature type="compositionally biased region" description="Polar residues" evidence="16">
    <location>
        <begin position="725"/>
        <end position="738"/>
    </location>
</feature>
<reference evidence="20 21" key="1">
    <citation type="submission" date="2019-07" db="EMBL/GenBank/DDBJ databases">
        <title>Finished genome of Venturia effusa.</title>
        <authorList>
            <person name="Young C.A."/>
            <person name="Cox M.P."/>
            <person name="Ganley A.R.D."/>
            <person name="David W.J."/>
        </authorList>
    </citation>
    <scope>NUCLEOTIDE SEQUENCE [LARGE SCALE GENOMIC DNA]</scope>
    <source>
        <strain evidence="21">albino</strain>
    </source>
</reference>
<feature type="region of interest" description="Disordered" evidence="16">
    <location>
        <begin position="873"/>
        <end position="965"/>
    </location>
</feature>
<organism evidence="20 21">
    <name type="scientific">Venturia effusa</name>
    <dbReference type="NCBI Taxonomy" id="50376"/>
    <lineage>
        <taxon>Eukaryota</taxon>
        <taxon>Fungi</taxon>
        <taxon>Dikarya</taxon>
        <taxon>Ascomycota</taxon>
        <taxon>Pezizomycotina</taxon>
        <taxon>Dothideomycetes</taxon>
        <taxon>Pleosporomycetidae</taxon>
        <taxon>Venturiales</taxon>
        <taxon>Venturiaceae</taxon>
        <taxon>Venturia</taxon>
    </lineage>
</organism>
<evidence type="ECO:0000256" key="4">
    <source>
        <dbReference type="ARBA" id="ARBA00022553"/>
    </source>
</evidence>
<evidence type="ECO:0000259" key="18">
    <source>
        <dbReference type="PROSITE" id="PS50109"/>
    </source>
</evidence>
<evidence type="ECO:0000256" key="3">
    <source>
        <dbReference type="ARBA" id="ARBA00012438"/>
    </source>
</evidence>
<comment type="subcellular location">
    <subcellularLocation>
        <location evidence="2">Membrane</location>
    </subcellularLocation>
</comment>
<feature type="region of interest" description="Disordered" evidence="16">
    <location>
        <begin position="422"/>
        <end position="447"/>
    </location>
</feature>
<evidence type="ECO:0000313" key="21">
    <source>
        <dbReference type="Proteomes" id="UP000316270"/>
    </source>
</evidence>
<dbReference type="EC" id="2.7.13.3" evidence="3"/>
<dbReference type="InterPro" id="IPR003661">
    <property type="entry name" value="HisK_dim/P_dom"/>
</dbReference>
<dbReference type="PANTHER" id="PTHR43047:SF72">
    <property type="entry name" value="OSMOSENSING HISTIDINE PROTEIN KINASE SLN1"/>
    <property type="match status" value="1"/>
</dbReference>
<keyword evidence="12 17" id="KW-0472">Membrane</keyword>
<evidence type="ECO:0000256" key="15">
    <source>
        <dbReference type="SAM" id="Coils"/>
    </source>
</evidence>
<evidence type="ECO:0000256" key="9">
    <source>
        <dbReference type="ARBA" id="ARBA00022840"/>
    </source>
</evidence>
<dbReference type="Gene3D" id="3.40.50.2300">
    <property type="match status" value="1"/>
</dbReference>
<gene>
    <name evidence="20" type="ORF">FKW77_008897</name>
</gene>
<feature type="domain" description="Histidine kinase" evidence="18">
    <location>
        <begin position="554"/>
        <end position="871"/>
    </location>
</feature>
<dbReference type="SUPFAM" id="SSF47384">
    <property type="entry name" value="Homodimeric domain of signal transducing histidine kinase"/>
    <property type="match status" value="1"/>
</dbReference>
<dbReference type="Pfam" id="PF00072">
    <property type="entry name" value="Response_reg"/>
    <property type="match status" value="1"/>
</dbReference>
<dbReference type="GO" id="GO:0000155">
    <property type="term" value="F:phosphorelay sensor kinase activity"/>
    <property type="evidence" value="ECO:0007669"/>
    <property type="project" value="InterPro"/>
</dbReference>
<dbReference type="InterPro" id="IPR003594">
    <property type="entry name" value="HATPase_dom"/>
</dbReference>
<keyword evidence="5" id="KW-0808">Transferase</keyword>
<keyword evidence="21" id="KW-1185">Reference proteome</keyword>
<evidence type="ECO:0000313" key="20">
    <source>
        <dbReference type="EMBL" id="QDS71075.1"/>
    </source>
</evidence>
<accession>A0A517L612</accession>
<dbReference type="InterPro" id="IPR036890">
    <property type="entry name" value="HATPase_C_sf"/>
</dbReference>
<dbReference type="SUPFAM" id="SSF55874">
    <property type="entry name" value="ATPase domain of HSP90 chaperone/DNA topoisomerase II/histidine kinase"/>
    <property type="match status" value="1"/>
</dbReference>
<keyword evidence="15" id="KW-0175">Coiled coil</keyword>
<dbReference type="Gene3D" id="3.30.565.10">
    <property type="entry name" value="Histidine kinase-like ATPase, C-terminal domain"/>
    <property type="match status" value="1"/>
</dbReference>
<feature type="modified residue" description="4-aspartylphosphate" evidence="14">
    <location>
        <position position="1025"/>
    </location>
</feature>
<dbReference type="STRING" id="50376.A0A517L612"/>
<evidence type="ECO:0000256" key="7">
    <source>
        <dbReference type="ARBA" id="ARBA00022741"/>
    </source>
</evidence>
<evidence type="ECO:0000256" key="5">
    <source>
        <dbReference type="ARBA" id="ARBA00022679"/>
    </source>
</evidence>
<feature type="transmembrane region" description="Helical" evidence="17">
    <location>
        <begin position="12"/>
        <end position="32"/>
    </location>
</feature>
<dbReference type="CDD" id="cd17546">
    <property type="entry name" value="REC_hyHK_CKI1_RcsC-like"/>
    <property type="match status" value="1"/>
</dbReference>
<keyword evidence="9" id="KW-0067">ATP-binding</keyword>
<keyword evidence="7" id="KW-0547">Nucleotide-binding</keyword>
<sequence>MRVGIRLQLGLLVLSASLIALMVLTLATWFTNHDFVLNIRSQRLVLTASLKAANIGAALSLVASSVTAVSTRLLIQSSLQRFHQGNNTDANWSRAIQDLNTALNGAVRSGILMQAKIFATNDSLGANTTVLRATGAGLNGLVRLPSAYPNGDPVFLGDETALGYPQQLYPNLTYGASCDSGPSNSNRACFGGTVLDSNSMLFLGPWSINSTYSLASMTLPVINNTSRDDILGWMTIIVDAVLVTNPIQSQQEGLDQTGVALIIAPNNVTNRLPNGVLDAQEDAPSGLTARFILTPNNTMHRHDGTANGNLTFNYDAFPAVKKAWTDPPSTWNRAGSYLTTKNEQGITVSIGYATVPNDGFVDWLLMVEQSHHEVWQPITTLRTVILACVFGTLGGLLLFIIPIVHYSTAPIRRLRDATRNSVLAPGYDPDEDTSQRTDSADEGLSPDVDSALARKEGFFAGISKWRHRNVKTESEKSEERKRRQFRIPAKVKDRKHIVLDELTDLTTTFNEMSDELMVQYETLEERVQQRTAELEESKLAAESANEAKTVFVANISHELKTPLNGILGIAQASQAESSLAIVKRDMKMIFNQADLLNKLIQDLLLFSKNQVDHNIMLEEGEFRVRDITSQVFSTFSLIAKEREVDFKIVFEGQNDAAIYDGTGTGDRKESGPFGSGRVRDMLLWGDKTRIVQVINNLTSNALKFTPAGGNVRVLVRCNSIVSKHNSLSRHGSGRNSRQAPIKEAGSERSATSILLNQKQTMTATANEINAIDHPVQVSPTSRNWSSAPASARDVLFEWEVVDTGPGMPEHVQQRVFEPFFQGDMALSKKFQGTGLGLSICAQLASLMSGSIGLKSEEGFGSTFTMRVPLKQIGTRSDSSASSQVTGSICVNSPRNSVSGESFKPADHRHGTDTPVHKEDDSKSTHSFANIPEARATGTPPSASPPPAPALKAGDDPKDSNASQEPARSLKILVAEDNKTNQVVVQRLLKMVRVTDVTIAADGKLAYDVVLENMAKTDNFDLIFMDVQMPNMDGLEATKLIRKAGYKGPIVALSAYSDEANVKSCHEAGMDDFVSKPIQLPRLKLVLKTFCPAEDAEN</sequence>
<dbReference type="InterPro" id="IPR004358">
    <property type="entry name" value="Sig_transdc_His_kin-like_C"/>
</dbReference>
<feature type="compositionally biased region" description="Basic and acidic residues" evidence="16">
    <location>
        <begin position="903"/>
        <end position="923"/>
    </location>
</feature>
<dbReference type="InterPro" id="IPR011006">
    <property type="entry name" value="CheY-like_superfamily"/>
</dbReference>
<dbReference type="FunFam" id="3.40.50.2300:FF:000289">
    <property type="entry name" value="Osmosensing histidine protein kinase SLN1"/>
    <property type="match status" value="1"/>
</dbReference>
<name>A0A517L612_9PEZI</name>
<dbReference type="Pfam" id="PF02518">
    <property type="entry name" value="HATPase_c"/>
    <property type="match status" value="1"/>
</dbReference>
<dbReference type="AlphaFoldDB" id="A0A517L612"/>
<feature type="coiled-coil region" evidence="15">
    <location>
        <begin position="513"/>
        <end position="540"/>
    </location>
</feature>
<dbReference type="GO" id="GO:0007234">
    <property type="term" value="P:osmosensory signaling via phosphorelay pathway"/>
    <property type="evidence" value="ECO:0007669"/>
    <property type="project" value="UniProtKB-ARBA"/>
</dbReference>
<evidence type="ECO:0000256" key="1">
    <source>
        <dbReference type="ARBA" id="ARBA00000085"/>
    </source>
</evidence>
<dbReference type="Pfam" id="PF00512">
    <property type="entry name" value="HisKA"/>
    <property type="match status" value="1"/>
</dbReference>